<dbReference type="Gene3D" id="3.10.50.40">
    <property type="match status" value="1"/>
</dbReference>
<accession>M1YJU3</accession>
<feature type="domain" description="PpiC" evidence="4">
    <location>
        <begin position="8"/>
        <end position="97"/>
    </location>
</feature>
<proteinExistence type="predicted"/>
<dbReference type="SUPFAM" id="SSF54534">
    <property type="entry name" value="FKBP-like"/>
    <property type="match status" value="1"/>
</dbReference>
<comment type="caution">
    <text evidence="5">The sequence shown here is derived from an EMBL/GenBank/DDBJ whole genome shotgun (WGS) entry which is preliminary data.</text>
</comment>
<dbReference type="Proteomes" id="UP000011704">
    <property type="component" value="Unassembled WGS sequence"/>
</dbReference>
<evidence type="ECO:0000256" key="2">
    <source>
        <dbReference type="SAM" id="Coils"/>
    </source>
</evidence>
<dbReference type="InterPro" id="IPR000297">
    <property type="entry name" value="PPIase_PpiC"/>
</dbReference>
<organism evidence="5 6">
    <name type="scientific">Nitrospina gracilis (strain 3/211)</name>
    <dbReference type="NCBI Taxonomy" id="1266370"/>
    <lineage>
        <taxon>Bacteria</taxon>
        <taxon>Pseudomonadati</taxon>
        <taxon>Nitrospinota/Tectimicrobiota group</taxon>
        <taxon>Nitrospinota</taxon>
        <taxon>Nitrospinia</taxon>
        <taxon>Nitrospinales</taxon>
        <taxon>Nitrospinaceae</taxon>
        <taxon>Nitrospina</taxon>
    </lineage>
</organism>
<dbReference type="PANTHER" id="PTHR43629">
    <property type="entry name" value="PEPTIDYL-PROLYL CIS-TRANS ISOMERASE"/>
    <property type="match status" value="1"/>
</dbReference>
<sequence length="199" mass="22141">MSAKEKKVKKVQARHILVATKEEAEDLKKRIDEGEEFVKLAEQYSQCPSKKRGGDLGWFGKGAMVRPFEVAAFSAEEGDIVGPVKTEFGWHLIYVYEIKDDVNPDDGPPTGDEDADDKTLLLVAENYAHEFMMLGYSSKKVFSLFTSPHFKSANAVYNILGEEEILKVIANVYGQKYEPPEKKESSPSGEGEAGGDKQE</sequence>
<evidence type="ECO:0000256" key="3">
    <source>
        <dbReference type="SAM" id="MobiDB-lite"/>
    </source>
</evidence>
<dbReference type="InParanoid" id="M1YJU3"/>
<name>M1YJU3_NITG3</name>
<reference evidence="5 6" key="1">
    <citation type="journal article" date="2013" name="Front. Microbiol.">
        <title>The genome of Nitrospina gracilis illuminates the metabolism and evolution of the major marine nitrite oxidizer.</title>
        <authorList>
            <person name="Luecker S."/>
            <person name="Nowka B."/>
            <person name="Rattei T."/>
            <person name="Spieck E."/>
            <person name="and Daims H."/>
        </authorList>
    </citation>
    <scope>NUCLEOTIDE SEQUENCE [LARGE SCALE GENOMIC DNA]</scope>
    <source>
        <strain evidence="5 6">3/211</strain>
    </source>
</reference>
<keyword evidence="1" id="KW-0697">Rotamase</keyword>
<dbReference type="AlphaFoldDB" id="M1YJU3"/>
<keyword evidence="2" id="KW-0175">Coiled coil</keyword>
<feature type="coiled-coil region" evidence="2">
    <location>
        <begin position="10"/>
        <end position="37"/>
    </location>
</feature>
<feature type="region of interest" description="Disordered" evidence="3">
    <location>
        <begin position="177"/>
        <end position="199"/>
    </location>
</feature>
<dbReference type="InterPro" id="IPR052204">
    <property type="entry name" value="PpiC/parvulin_rotamase"/>
</dbReference>
<dbReference type="EMBL" id="CAQJ01000040">
    <property type="protein sequence ID" value="CCQ90743.1"/>
    <property type="molecule type" value="Genomic_DNA"/>
</dbReference>
<dbReference type="HOGENOM" id="CLU_1370940_0_0_0"/>
<evidence type="ECO:0000256" key="1">
    <source>
        <dbReference type="PROSITE-ProRule" id="PRU00278"/>
    </source>
</evidence>
<gene>
    <name evidence="5" type="ORF">NITGR_360081</name>
</gene>
<dbReference type="InterPro" id="IPR046357">
    <property type="entry name" value="PPIase_dom_sf"/>
</dbReference>
<evidence type="ECO:0000259" key="4">
    <source>
        <dbReference type="PROSITE" id="PS50198"/>
    </source>
</evidence>
<keyword evidence="1 5" id="KW-0413">Isomerase</keyword>
<dbReference type="STRING" id="1266370.NITGR_360081"/>
<dbReference type="OrthoDB" id="14196at2"/>
<dbReference type="Pfam" id="PF00639">
    <property type="entry name" value="Rotamase"/>
    <property type="match status" value="1"/>
</dbReference>
<evidence type="ECO:0000313" key="5">
    <source>
        <dbReference type="EMBL" id="CCQ90743.1"/>
    </source>
</evidence>
<keyword evidence="6" id="KW-1185">Reference proteome</keyword>
<dbReference type="PROSITE" id="PS50198">
    <property type="entry name" value="PPIC_PPIASE_2"/>
    <property type="match status" value="1"/>
</dbReference>
<dbReference type="RefSeq" id="WP_005008635.1">
    <property type="nucleotide sequence ID" value="NZ_HG422173.1"/>
</dbReference>
<dbReference type="GO" id="GO:0003755">
    <property type="term" value="F:peptidyl-prolyl cis-trans isomerase activity"/>
    <property type="evidence" value="ECO:0007669"/>
    <property type="project" value="UniProtKB-KW"/>
</dbReference>
<protein>
    <submittedName>
        <fullName evidence="5">PpiC-type peptidyl-prolyl cis-trans isomerase (Modular protein)</fullName>
    </submittedName>
</protein>
<dbReference type="PANTHER" id="PTHR43629:SF2">
    <property type="entry name" value="RHODANESE-LIKE_PPIC DOMAIN-CONTAINING PROTEIN 12, CHLOROPLASTIC"/>
    <property type="match status" value="1"/>
</dbReference>
<evidence type="ECO:0000313" key="6">
    <source>
        <dbReference type="Proteomes" id="UP000011704"/>
    </source>
</evidence>